<proteinExistence type="predicted"/>
<dbReference type="Proteomes" id="UP000053097">
    <property type="component" value="Unassembled WGS sequence"/>
</dbReference>
<reference evidence="2 3" key="1">
    <citation type="journal article" date="2014" name="Curr. Biol.">
        <title>The genome of the clonal raider ant Cerapachys biroi.</title>
        <authorList>
            <person name="Oxley P.R."/>
            <person name="Ji L."/>
            <person name="Fetter-Pruneda I."/>
            <person name="McKenzie S.K."/>
            <person name="Li C."/>
            <person name="Hu H."/>
            <person name="Zhang G."/>
            <person name="Kronauer D.J."/>
        </authorList>
    </citation>
    <scope>NUCLEOTIDE SEQUENCE [LARGE SCALE GENOMIC DNA]</scope>
</reference>
<gene>
    <name evidence="2" type="ORF">X777_08150</name>
</gene>
<evidence type="ECO:0000313" key="2">
    <source>
        <dbReference type="EMBL" id="EZA60938.1"/>
    </source>
</evidence>
<protein>
    <submittedName>
        <fullName evidence="2">Uncharacterized protein</fullName>
    </submittedName>
</protein>
<feature type="compositionally biased region" description="Basic residues" evidence="1">
    <location>
        <begin position="42"/>
        <end position="51"/>
    </location>
</feature>
<feature type="region of interest" description="Disordered" evidence="1">
    <location>
        <begin position="26"/>
        <end position="63"/>
    </location>
</feature>
<dbReference type="EMBL" id="KK107063">
    <property type="protein sequence ID" value="EZA60938.1"/>
    <property type="molecule type" value="Genomic_DNA"/>
</dbReference>
<accession>A0A026WYL4</accession>
<evidence type="ECO:0000256" key="1">
    <source>
        <dbReference type="SAM" id="MobiDB-lite"/>
    </source>
</evidence>
<dbReference type="AlphaFoldDB" id="A0A026WYL4"/>
<organism evidence="2 3">
    <name type="scientific">Ooceraea biroi</name>
    <name type="common">Clonal raider ant</name>
    <name type="synonym">Cerapachys biroi</name>
    <dbReference type="NCBI Taxonomy" id="2015173"/>
    <lineage>
        <taxon>Eukaryota</taxon>
        <taxon>Metazoa</taxon>
        <taxon>Ecdysozoa</taxon>
        <taxon>Arthropoda</taxon>
        <taxon>Hexapoda</taxon>
        <taxon>Insecta</taxon>
        <taxon>Pterygota</taxon>
        <taxon>Neoptera</taxon>
        <taxon>Endopterygota</taxon>
        <taxon>Hymenoptera</taxon>
        <taxon>Apocrita</taxon>
        <taxon>Aculeata</taxon>
        <taxon>Formicoidea</taxon>
        <taxon>Formicidae</taxon>
        <taxon>Dorylinae</taxon>
        <taxon>Ooceraea</taxon>
    </lineage>
</organism>
<keyword evidence="3" id="KW-1185">Reference proteome</keyword>
<dbReference type="OrthoDB" id="7696313at2759"/>
<name>A0A026WYL4_OOCBI</name>
<sequence length="201" mass="21986">MVHSQHPRVVVTIPEVEPIVSDLVPNKGSERVNSSIGERGPHPKRCNRRRAPASSLGPSGPRQGLAIKAYRVAPRTRSVSPRSAQEKLSSYTMKFFIVQPWVVAPVVHAPSPWVAPAPNYVKIAAPVAYPKHVTQVLNVQKTPDIPASYPSPLNIKLPHTAVTKIHYSDSYVPHPHLVGVEHYVPAPEPAIDVVKAHGHGW</sequence>
<dbReference type="OMA" id="KAYRVAP"/>
<evidence type="ECO:0000313" key="3">
    <source>
        <dbReference type="Proteomes" id="UP000053097"/>
    </source>
</evidence>